<keyword evidence="4" id="KW-0472">Membrane</keyword>
<accession>A0ABV5LPQ1</accession>
<dbReference type="Pfam" id="PF00149">
    <property type="entry name" value="Metallophos"/>
    <property type="match status" value="1"/>
</dbReference>
<keyword evidence="4" id="KW-0812">Transmembrane</keyword>
<name>A0ABV5LPQ1_9ACTN</name>
<feature type="transmembrane region" description="Helical" evidence="4">
    <location>
        <begin position="122"/>
        <end position="142"/>
    </location>
</feature>
<evidence type="ECO:0000256" key="3">
    <source>
        <dbReference type="SAM" id="MobiDB-lite"/>
    </source>
</evidence>
<dbReference type="PANTHER" id="PTHR31302:SF31">
    <property type="entry name" value="PHOSPHODIESTERASE YAEI"/>
    <property type="match status" value="1"/>
</dbReference>
<dbReference type="PANTHER" id="PTHR31302">
    <property type="entry name" value="TRANSMEMBRANE PROTEIN WITH METALLOPHOSPHOESTERASE DOMAIN-RELATED"/>
    <property type="match status" value="1"/>
</dbReference>
<proteinExistence type="predicted"/>
<evidence type="ECO:0000256" key="4">
    <source>
        <dbReference type="SAM" id="Phobius"/>
    </source>
</evidence>
<evidence type="ECO:0000313" key="7">
    <source>
        <dbReference type="Proteomes" id="UP001589748"/>
    </source>
</evidence>
<dbReference type="Proteomes" id="UP001589748">
    <property type="component" value="Unassembled WGS sequence"/>
</dbReference>
<feature type="region of interest" description="Disordered" evidence="3">
    <location>
        <begin position="502"/>
        <end position="529"/>
    </location>
</feature>
<keyword evidence="7" id="KW-1185">Reference proteome</keyword>
<evidence type="ECO:0000259" key="5">
    <source>
        <dbReference type="Pfam" id="PF00149"/>
    </source>
</evidence>
<sequence>MRDRRRWLPRPLLRRIPALLGLLAVTVLGAGAGFALAPATTTWVGPLQTDVRVLPSLHPGVRVELPPVGEVSFDTHRAPVAVTANIASVDLDAASRLVSSPQQLLALELTVTQTIRSATIRAALTSAGCGLAGALVAGFVVYRGARRAAQTTSLVLVAVLVTGGTTALTLDPAALQQPRFTGLLSRAPYVVSSTQSAMDRLESYRSGLSDIVTSVSTLYAVSGDLPVLGDAQSGPSGLGEDVTTVLHISDLHLNPLGLDLARTLVRQFGVQAVVDTGDITTWGTAVEATYLDGISELGVPYVFVRGNHDSRQTEAAVAAEPNAVVLDQGRTAEVAGLRFAGQGDPVFTPDGEGQVASGSAEDVQRAANRVLAAGIAQWDASDPDDPVDVALVHQPTGLEPVLGRVPLVLAGHLHARSVTLDPSGTRVMVEGSTGGAGITAAGLARLGDGRPVPLSATLLYFGRSGPQAGQLLAYDEVTVGGLGLASVNLQRTVLGAQDRPALQPAADPVGTPSTAPGLEPVTPTLDPAR</sequence>
<evidence type="ECO:0000256" key="2">
    <source>
        <dbReference type="ARBA" id="ARBA00022801"/>
    </source>
</evidence>
<dbReference type="Gene3D" id="3.60.21.10">
    <property type="match status" value="1"/>
</dbReference>
<dbReference type="RefSeq" id="WP_380139491.1">
    <property type="nucleotide sequence ID" value="NZ_JBHLUI010000012.1"/>
</dbReference>
<feature type="domain" description="Calcineurin-like phosphoesterase" evidence="5">
    <location>
        <begin position="244"/>
        <end position="415"/>
    </location>
</feature>
<organism evidence="6 7">
    <name type="scientific">Kineococcus gynurae</name>
    <dbReference type="NCBI Taxonomy" id="452979"/>
    <lineage>
        <taxon>Bacteria</taxon>
        <taxon>Bacillati</taxon>
        <taxon>Actinomycetota</taxon>
        <taxon>Actinomycetes</taxon>
        <taxon>Kineosporiales</taxon>
        <taxon>Kineosporiaceae</taxon>
        <taxon>Kineococcus</taxon>
    </lineage>
</organism>
<dbReference type="SUPFAM" id="SSF56300">
    <property type="entry name" value="Metallo-dependent phosphatases"/>
    <property type="match status" value="1"/>
</dbReference>
<feature type="transmembrane region" description="Helical" evidence="4">
    <location>
        <begin position="154"/>
        <end position="175"/>
    </location>
</feature>
<dbReference type="InterPro" id="IPR051158">
    <property type="entry name" value="Metallophosphoesterase_sf"/>
</dbReference>
<evidence type="ECO:0000313" key="6">
    <source>
        <dbReference type="EMBL" id="MFB9376034.1"/>
    </source>
</evidence>
<keyword evidence="4" id="KW-1133">Transmembrane helix</keyword>
<comment type="caution">
    <text evidence="6">The sequence shown here is derived from an EMBL/GenBank/DDBJ whole genome shotgun (WGS) entry which is preliminary data.</text>
</comment>
<dbReference type="InterPro" id="IPR004843">
    <property type="entry name" value="Calcineurin-like_PHP"/>
</dbReference>
<keyword evidence="1" id="KW-0479">Metal-binding</keyword>
<protein>
    <submittedName>
        <fullName evidence="6">Metallophosphoesterase</fullName>
    </submittedName>
</protein>
<dbReference type="InterPro" id="IPR029052">
    <property type="entry name" value="Metallo-depent_PP-like"/>
</dbReference>
<gene>
    <name evidence="6" type="ORF">ACFFVI_03535</name>
</gene>
<keyword evidence="2" id="KW-0378">Hydrolase</keyword>
<evidence type="ECO:0000256" key="1">
    <source>
        <dbReference type="ARBA" id="ARBA00022723"/>
    </source>
</evidence>
<dbReference type="EMBL" id="JBHMDM010000001">
    <property type="protein sequence ID" value="MFB9376034.1"/>
    <property type="molecule type" value="Genomic_DNA"/>
</dbReference>
<reference evidence="6 7" key="1">
    <citation type="submission" date="2024-09" db="EMBL/GenBank/DDBJ databases">
        <authorList>
            <person name="Sun Q."/>
            <person name="Mori K."/>
        </authorList>
    </citation>
    <scope>NUCLEOTIDE SEQUENCE [LARGE SCALE GENOMIC DNA]</scope>
    <source>
        <strain evidence="6 7">TISTR 1856</strain>
    </source>
</reference>